<dbReference type="InterPro" id="IPR010121">
    <property type="entry name" value="Pyruvate_phosphate_dikinase"/>
</dbReference>
<name>A0A7I4E2F3_PHYPA</name>
<evidence type="ECO:0000313" key="4">
    <source>
        <dbReference type="Proteomes" id="UP000006727"/>
    </source>
</evidence>
<comment type="similarity">
    <text evidence="1">Belongs to the PEP-utilizing enzyme family.</text>
</comment>
<proteinExistence type="inferred from homology"/>
<accession>A0A7I4E2F3</accession>
<reference evidence="3 4" key="1">
    <citation type="journal article" date="2008" name="Science">
        <title>The Physcomitrella genome reveals evolutionary insights into the conquest of land by plants.</title>
        <authorList>
            <person name="Rensing S."/>
            <person name="Lang D."/>
            <person name="Zimmer A."/>
            <person name="Terry A."/>
            <person name="Salamov A."/>
            <person name="Shapiro H."/>
            <person name="Nishiyama T."/>
            <person name="Perroud P.-F."/>
            <person name="Lindquist E."/>
            <person name="Kamisugi Y."/>
            <person name="Tanahashi T."/>
            <person name="Sakakibara K."/>
            <person name="Fujita T."/>
            <person name="Oishi K."/>
            <person name="Shin-I T."/>
            <person name="Kuroki Y."/>
            <person name="Toyoda A."/>
            <person name="Suzuki Y."/>
            <person name="Hashimoto A."/>
            <person name="Yamaguchi K."/>
            <person name="Sugano A."/>
            <person name="Kohara Y."/>
            <person name="Fujiyama A."/>
            <person name="Anterola A."/>
            <person name="Aoki S."/>
            <person name="Ashton N."/>
            <person name="Barbazuk W.B."/>
            <person name="Barker E."/>
            <person name="Bennetzen J."/>
            <person name="Bezanilla M."/>
            <person name="Blankenship R."/>
            <person name="Cho S.H."/>
            <person name="Dutcher S."/>
            <person name="Estelle M."/>
            <person name="Fawcett J.A."/>
            <person name="Gundlach H."/>
            <person name="Hanada K."/>
            <person name="Heyl A."/>
            <person name="Hicks K.A."/>
            <person name="Hugh J."/>
            <person name="Lohr M."/>
            <person name="Mayer K."/>
            <person name="Melkozernov A."/>
            <person name="Murata T."/>
            <person name="Nelson D."/>
            <person name="Pils B."/>
            <person name="Prigge M."/>
            <person name="Reiss B."/>
            <person name="Renner T."/>
            <person name="Rombauts S."/>
            <person name="Rushton P."/>
            <person name="Sanderfoot A."/>
            <person name="Schween G."/>
            <person name="Shiu S.-H."/>
            <person name="Stueber K."/>
            <person name="Theodoulou F.L."/>
            <person name="Tu H."/>
            <person name="Van de Peer Y."/>
            <person name="Verrier P.J."/>
            <person name="Waters E."/>
            <person name="Wood A."/>
            <person name="Yang L."/>
            <person name="Cove D."/>
            <person name="Cuming A."/>
            <person name="Hasebe M."/>
            <person name="Lucas S."/>
            <person name="Mishler D.B."/>
            <person name="Reski R."/>
            <person name="Grigoriev I."/>
            <person name="Quatrano R.S."/>
            <person name="Boore J.L."/>
        </authorList>
    </citation>
    <scope>NUCLEOTIDE SEQUENCE [LARGE SCALE GENOMIC DNA]</scope>
    <source>
        <strain evidence="3 4">cv. Gransden 2004</strain>
    </source>
</reference>
<evidence type="ECO:0000256" key="1">
    <source>
        <dbReference type="ARBA" id="ARBA00007837"/>
    </source>
</evidence>
<reference evidence="3 4" key="2">
    <citation type="journal article" date="2018" name="Plant J.">
        <title>The Physcomitrella patens chromosome-scale assembly reveals moss genome structure and evolution.</title>
        <authorList>
            <person name="Lang D."/>
            <person name="Ullrich K.K."/>
            <person name="Murat F."/>
            <person name="Fuchs J."/>
            <person name="Jenkins J."/>
            <person name="Haas F.B."/>
            <person name="Piednoel M."/>
            <person name="Gundlach H."/>
            <person name="Van Bel M."/>
            <person name="Meyberg R."/>
            <person name="Vives C."/>
            <person name="Morata J."/>
            <person name="Symeonidi A."/>
            <person name="Hiss M."/>
            <person name="Muchero W."/>
            <person name="Kamisugi Y."/>
            <person name="Saleh O."/>
            <person name="Blanc G."/>
            <person name="Decker E.L."/>
            <person name="van Gessel N."/>
            <person name="Grimwood J."/>
            <person name="Hayes R.D."/>
            <person name="Graham S.W."/>
            <person name="Gunter L.E."/>
            <person name="McDaniel S.F."/>
            <person name="Hoernstein S.N.W."/>
            <person name="Larsson A."/>
            <person name="Li F.W."/>
            <person name="Perroud P.F."/>
            <person name="Phillips J."/>
            <person name="Ranjan P."/>
            <person name="Rokshar D.S."/>
            <person name="Rothfels C.J."/>
            <person name="Schneider L."/>
            <person name="Shu S."/>
            <person name="Stevenson D.W."/>
            <person name="Thummler F."/>
            <person name="Tillich M."/>
            <person name="Villarreal Aguilar J.C."/>
            <person name="Widiez T."/>
            <person name="Wong G.K."/>
            <person name="Wymore A."/>
            <person name="Zhang Y."/>
            <person name="Zimmer A.D."/>
            <person name="Quatrano R.S."/>
            <person name="Mayer K.F.X."/>
            <person name="Goodstein D."/>
            <person name="Casacuberta J.M."/>
            <person name="Vandepoele K."/>
            <person name="Reski R."/>
            <person name="Cuming A.C."/>
            <person name="Tuskan G.A."/>
            <person name="Maumus F."/>
            <person name="Salse J."/>
            <person name="Schmutz J."/>
            <person name="Rensing S.A."/>
        </authorList>
    </citation>
    <scope>NUCLEOTIDE SEQUENCE [LARGE SCALE GENOMIC DNA]</scope>
    <source>
        <strain evidence="3 4">cv. Gransden 2004</strain>
    </source>
</reference>
<dbReference type="SUPFAM" id="SSF56059">
    <property type="entry name" value="Glutathione synthetase ATP-binding domain-like"/>
    <property type="match status" value="1"/>
</dbReference>
<keyword evidence="4" id="KW-1185">Reference proteome</keyword>
<gene>
    <name evidence="3" type="primary">LOC112283836</name>
</gene>
<reference evidence="3" key="3">
    <citation type="submission" date="2020-12" db="UniProtKB">
        <authorList>
            <consortium name="EnsemblPlants"/>
        </authorList>
    </citation>
    <scope>IDENTIFICATION</scope>
</reference>
<dbReference type="InterPro" id="IPR013815">
    <property type="entry name" value="ATP_grasp_subdomain_1"/>
</dbReference>
<dbReference type="GO" id="GO:0016301">
    <property type="term" value="F:kinase activity"/>
    <property type="evidence" value="ECO:0007669"/>
    <property type="project" value="InterPro"/>
</dbReference>
<dbReference type="InParanoid" id="A0A7I4E2F3"/>
<dbReference type="GO" id="GO:0005524">
    <property type="term" value="F:ATP binding"/>
    <property type="evidence" value="ECO:0007669"/>
    <property type="project" value="InterPro"/>
</dbReference>
<dbReference type="GO" id="GO:0050242">
    <property type="term" value="F:pyruvate, phosphate dikinase activity"/>
    <property type="evidence" value="ECO:0007669"/>
    <property type="project" value="InterPro"/>
</dbReference>
<dbReference type="Gene3D" id="1.20.80.30">
    <property type="match status" value="1"/>
</dbReference>
<organism evidence="3 4">
    <name type="scientific">Physcomitrium patens</name>
    <name type="common">Spreading-leaved earth moss</name>
    <name type="synonym">Physcomitrella patens</name>
    <dbReference type="NCBI Taxonomy" id="3218"/>
    <lineage>
        <taxon>Eukaryota</taxon>
        <taxon>Viridiplantae</taxon>
        <taxon>Streptophyta</taxon>
        <taxon>Embryophyta</taxon>
        <taxon>Bryophyta</taxon>
        <taxon>Bryophytina</taxon>
        <taxon>Bryopsida</taxon>
        <taxon>Funariidae</taxon>
        <taxon>Funariales</taxon>
        <taxon>Funariaceae</taxon>
        <taxon>Physcomitrium</taxon>
    </lineage>
</organism>
<dbReference type="AlphaFoldDB" id="A0A7I4E2F3"/>
<protein>
    <recommendedName>
        <fullName evidence="2">Pyruvate phosphate dikinase AMP/ATP-binding domain-containing protein</fullName>
    </recommendedName>
</protein>
<feature type="domain" description="Pyruvate phosphate dikinase AMP/ATP-binding" evidence="2">
    <location>
        <begin position="50"/>
        <end position="93"/>
    </location>
</feature>
<evidence type="ECO:0000313" key="3">
    <source>
        <dbReference type="EnsemblPlants" id="Pp3c6_6540V3.4"/>
    </source>
</evidence>
<evidence type="ECO:0000259" key="2">
    <source>
        <dbReference type="Pfam" id="PF01326"/>
    </source>
</evidence>
<dbReference type="PANTHER" id="PTHR22931">
    <property type="entry name" value="PHOSPHOENOLPYRUVATE DIKINASE-RELATED"/>
    <property type="match status" value="1"/>
</dbReference>
<dbReference type="Pfam" id="PF01326">
    <property type="entry name" value="PPDK_N"/>
    <property type="match status" value="1"/>
</dbReference>
<dbReference type="Proteomes" id="UP000006727">
    <property type="component" value="Chromosome 6"/>
</dbReference>
<dbReference type="Gene3D" id="3.30.1490.20">
    <property type="entry name" value="ATP-grasp fold, A domain"/>
    <property type="match status" value="1"/>
</dbReference>
<dbReference type="PANTHER" id="PTHR22931:SF9">
    <property type="entry name" value="PYRUVATE, PHOSPHATE DIKINASE 1, CHLOROPLASTIC"/>
    <property type="match status" value="1"/>
</dbReference>
<sequence length="181" mass="19486">MPIEALLMKTRVFSFRKGRSQGNMGMKSVMLLLAARLSENTTSHLGLDGQLGGKGANFAEMSSIGLSVPPGLTVTTETCEEYNSNGSQPLNSLWEEVLGGLRTIEIDMGAMLGDPSKPLLVSVHCGAASVEPGIDDEVVIGLAARNRERFAYDSYQRFIDMIWRCGDGSIAFVLRARAGKS</sequence>
<dbReference type="InterPro" id="IPR002192">
    <property type="entry name" value="PPDK_AMP/ATP-bd"/>
</dbReference>
<dbReference type="EMBL" id="ABEU02000006">
    <property type="status" value="NOT_ANNOTATED_CDS"/>
    <property type="molecule type" value="Genomic_DNA"/>
</dbReference>
<dbReference type="EnsemblPlants" id="Pp3c6_6540V3.4">
    <property type="protein sequence ID" value="Pp3c6_6540V3.4"/>
    <property type="gene ID" value="Pp3c6_6540"/>
</dbReference>
<dbReference type="Gramene" id="Pp3c6_6540V3.4">
    <property type="protein sequence ID" value="Pp3c6_6540V3.4"/>
    <property type="gene ID" value="Pp3c6_6540"/>
</dbReference>